<keyword evidence="1" id="KW-0472">Membrane</keyword>
<keyword evidence="1" id="KW-1133">Transmembrane helix</keyword>
<feature type="signal peptide" evidence="2">
    <location>
        <begin position="1"/>
        <end position="25"/>
    </location>
</feature>
<dbReference type="EMBL" id="CP002160">
    <property type="protein sequence ID" value="ADL50779.1"/>
    <property type="molecule type" value="Genomic_DNA"/>
</dbReference>
<dbReference type="HOGENOM" id="CLU_932868_0_0_9"/>
<keyword evidence="2" id="KW-0732">Signal</keyword>
<keyword evidence="4" id="KW-1185">Reference proteome</keyword>
<dbReference type="AlphaFoldDB" id="D9STU1"/>
<gene>
    <name evidence="3" type="ordered locus">Clocel_1015</name>
</gene>
<feature type="transmembrane region" description="Helical" evidence="1">
    <location>
        <begin position="74"/>
        <end position="95"/>
    </location>
</feature>
<organism evidence="3 4">
    <name type="scientific">Clostridium cellulovorans (strain ATCC 35296 / DSM 3052 / OCM 3 / 743B)</name>
    <dbReference type="NCBI Taxonomy" id="573061"/>
    <lineage>
        <taxon>Bacteria</taxon>
        <taxon>Bacillati</taxon>
        <taxon>Bacillota</taxon>
        <taxon>Clostridia</taxon>
        <taxon>Eubacteriales</taxon>
        <taxon>Clostridiaceae</taxon>
        <taxon>Clostridium</taxon>
    </lineage>
</organism>
<keyword evidence="1" id="KW-0812">Transmembrane</keyword>
<sequence length="298" mass="34404">MVKKCMSLIAFVFMFIIVISTKTFAETNYNEISNNGSMTAISTQTSDSQLTEAETYKLLYENQKEFNGKILDTIYWALGAIGAAIIALLGGNIFFNYRVNKNEIENISQNLSREFEKFKNDSADGIQQKINESMIVNRDEFKNLSLNNQKEMQKYIDNQNVQIKSIKTFFDEALEEIGASVENNQRGTQRMCESLEKNFQRENKDLRVELNKLEAEKWRNKGVYQNVLACYVRAGNLEIELKLNIEDTIKNILEALENSSRLSNAYSTLLFQFIEKIPEKYSIQKEKINEIARSLPIQ</sequence>
<feature type="chain" id="PRO_5003128492" evidence="2">
    <location>
        <begin position="26"/>
        <end position="298"/>
    </location>
</feature>
<evidence type="ECO:0000313" key="3">
    <source>
        <dbReference type="EMBL" id="ADL50779.1"/>
    </source>
</evidence>
<proteinExistence type="predicted"/>
<name>D9STU1_CLOC7</name>
<dbReference type="OrthoDB" id="9893350at2"/>
<evidence type="ECO:0000313" key="4">
    <source>
        <dbReference type="Proteomes" id="UP000002730"/>
    </source>
</evidence>
<reference evidence="3 4" key="1">
    <citation type="submission" date="2010-08" db="EMBL/GenBank/DDBJ databases">
        <title>Complete sequence of Clostridium cellulovorans 743B.</title>
        <authorList>
            <consortium name="US DOE Joint Genome Institute"/>
            <person name="Lucas S."/>
            <person name="Copeland A."/>
            <person name="Lapidus A."/>
            <person name="Cheng J.-F."/>
            <person name="Bruce D."/>
            <person name="Goodwin L."/>
            <person name="Pitluck S."/>
            <person name="Chertkov O."/>
            <person name="Detter J.C."/>
            <person name="Han C."/>
            <person name="Tapia R."/>
            <person name="Land M."/>
            <person name="Hauser L."/>
            <person name="Chang Y.-J."/>
            <person name="Jeffries C."/>
            <person name="Kyrpides N."/>
            <person name="Ivanova N."/>
            <person name="Mikhailova N."/>
            <person name="Hemme C.L."/>
            <person name="Woyke T."/>
        </authorList>
    </citation>
    <scope>NUCLEOTIDE SEQUENCE [LARGE SCALE GENOMIC DNA]</scope>
    <source>
        <strain evidence="4">ATCC 35296 / DSM 3052 / OCM 3 / 743B</strain>
    </source>
</reference>
<evidence type="ECO:0000256" key="1">
    <source>
        <dbReference type="SAM" id="Phobius"/>
    </source>
</evidence>
<accession>D9STU1</accession>
<protein>
    <submittedName>
        <fullName evidence="3">Uncharacterized protein</fullName>
    </submittedName>
</protein>
<dbReference type="Proteomes" id="UP000002730">
    <property type="component" value="Chromosome"/>
</dbReference>
<dbReference type="RefSeq" id="WP_010076374.1">
    <property type="nucleotide sequence ID" value="NC_014393.1"/>
</dbReference>
<dbReference type="KEGG" id="ccb:Clocel_1015"/>
<evidence type="ECO:0000256" key="2">
    <source>
        <dbReference type="SAM" id="SignalP"/>
    </source>
</evidence>